<dbReference type="OrthoDB" id="4691307at2759"/>
<keyword evidence="7" id="KW-0677">Repeat</keyword>
<accession>A0A9Q0K7T8</accession>
<dbReference type="PRINTS" id="PR00019">
    <property type="entry name" value="LEURICHRPT"/>
</dbReference>
<dbReference type="SUPFAM" id="SSF52058">
    <property type="entry name" value="L domain-like"/>
    <property type="match status" value="2"/>
</dbReference>
<dbReference type="SUPFAM" id="SSF52047">
    <property type="entry name" value="RNI-like"/>
    <property type="match status" value="1"/>
</dbReference>
<evidence type="ECO:0000256" key="5">
    <source>
        <dbReference type="ARBA" id="ARBA00022692"/>
    </source>
</evidence>
<keyword evidence="4" id="KW-0433">Leucine-rich repeat</keyword>
<evidence type="ECO:0000259" key="13">
    <source>
        <dbReference type="Pfam" id="PF08263"/>
    </source>
</evidence>
<feature type="transmembrane region" description="Helical" evidence="11">
    <location>
        <begin position="961"/>
        <end position="983"/>
    </location>
</feature>
<gene>
    <name evidence="14" type="ORF">NE237_017328</name>
</gene>
<keyword evidence="15" id="KW-1185">Reference proteome</keyword>
<dbReference type="Pfam" id="PF00560">
    <property type="entry name" value="LRR_1"/>
    <property type="match status" value="5"/>
</dbReference>
<keyword evidence="8 11" id="KW-1133">Transmembrane helix</keyword>
<name>A0A9Q0K7T8_9MAGN</name>
<protein>
    <recommendedName>
        <fullName evidence="13">Leucine-rich repeat-containing N-terminal plant-type domain-containing protein</fullName>
    </recommendedName>
</protein>
<organism evidence="14 15">
    <name type="scientific">Protea cynaroides</name>
    <dbReference type="NCBI Taxonomy" id="273540"/>
    <lineage>
        <taxon>Eukaryota</taxon>
        <taxon>Viridiplantae</taxon>
        <taxon>Streptophyta</taxon>
        <taxon>Embryophyta</taxon>
        <taxon>Tracheophyta</taxon>
        <taxon>Spermatophyta</taxon>
        <taxon>Magnoliopsida</taxon>
        <taxon>Proteales</taxon>
        <taxon>Proteaceae</taxon>
        <taxon>Protea</taxon>
    </lineage>
</organism>
<dbReference type="SMART" id="SM00369">
    <property type="entry name" value="LRR_TYP"/>
    <property type="match status" value="9"/>
</dbReference>
<sequence>MIKWFWASVVLLLQLLNYKNCLGCLEEERIALLELKKVSCNWMSSDDGYDHLPSWVDDERGSDCCSWERVYCNATTGRLIQLSLSDPPAIDNQWPIGCYLNVTLFSIFKELQHLNLSYNGFDGWINNEGFERLAGLRNLEVLDLSYNNFNISILPSLAKLNSLTTLSLRYNILEGSIHLEELLSNVHTLKSLDLSFNSLSDFSQTKKIESTRSLVGLGKLEALNLKWNYFSNNIFPFLGTLTSLKTLSIWGNSLEGSLHMQEFANLHDLQSLDLSVNYLNCSSQAIKVFCGMTRLQELCLSSNSIEGILPPCLKNLTSLRILDLSYNQFKGNTPSSLITSLPSLSHILLGYNDFEGKFTFKTFANNSKLEVLDLSNTNGNKLDIEIEDSLWVPHFQLKELSLSNYNLYSKTDAITRFLYTQYNLRKIDLSHCNLGGTFPTWLLENNTMLSVLNLRNNSMRGHFLLSSLVHNAARDIDISGNCFDGMLQENIGNIFPSLKSLNLSKNNFEGGIPSSIGYMSSLFELDFSDNNFIGEIPMHMAIGCSFLSILKLSNNRLQGQDFLPHFNLTQLTILQLDNNAFSGNILNGLSNCFNLWKLDISNNHLTGIIPSWIGNCTSLVVLNLRGNLLQGTIPSIEFQTLVWFEFLDLSQNHLSGSMISLLNSTYLRYLHLEGNEFIGSPSIAYINNSNLVTLDMRNNNLFGGIPDWMSGLSGLRVLLLQRNHLNGPIPHHLCQLERISLMDLSHNSLSGSIPQCFNNISFGRTDMESIFGLKSEGYWILRYDYEDEIWLDETEEVEFMTKSRSSSYKGDILNIMSGIDLSCNNLTSDIPHEMGDLNEIHALNLSHNQLTGSIPKTFSNLKQIESLDLSYNKLTAEIPSELTTLNFLEVFTVAHNNLSGRTPEMKGQFATFSSTSYEGNPFLCGQPLPEVSSCFISGASTKPFATTSNDVENKYDIDISAFASSFVASYVMFLLGLATILYFNTNWRRMWFQFIEACIYSCHDFLFDSYNKLCVHVYRFGLLLWKTLFD</sequence>
<evidence type="ECO:0000256" key="2">
    <source>
        <dbReference type="ARBA" id="ARBA00009592"/>
    </source>
</evidence>
<evidence type="ECO:0000256" key="11">
    <source>
        <dbReference type="SAM" id="Phobius"/>
    </source>
</evidence>
<evidence type="ECO:0000256" key="8">
    <source>
        <dbReference type="ARBA" id="ARBA00022989"/>
    </source>
</evidence>
<dbReference type="InterPro" id="IPR013210">
    <property type="entry name" value="LRR_N_plant-typ"/>
</dbReference>
<dbReference type="Proteomes" id="UP001141806">
    <property type="component" value="Unassembled WGS sequence"/>
</dbReference>
<evidence type="ECO:0000256" key="7">
    <source>
        <dbReference type="ARBA" id="ARBA00022737"/>
    </source>
</evidence>
<reference evidence="14" key="1">
    <citation type="journal article" date="2023" name="Plant J.">
        <title>The genome of the king protea, Protea cynaroides.</title>
        <authorList>
            <person name="Chang J."/>
            <person name="Duong T.A."/>
            <person name="Schoeman C."/>
            <person name="Ma X."/>
            <person name="Roodt D."/>
            <person name="Barker N."/>
            <person name="Li Z."/>
            <person name="Van de Peer Y."/>
            <person name="Mizrachi E."/>
        </authorList>
    </citation>
    <scope>NUCLEOTIDE SEQUENCE</scope>
    <source>
        <tissue evidence="14">Young leaves</tissue>
    </source>
</reference>
<dbReference type="InterPro" id="IPR032675">
    <property type="entry name" value="LRR_dom_sf"/>
</dbReference>
<evidence type="ECO:0000256" key="1">
    <source>
        <dbReference type="ARBA" id="ARBA00004251"/>
    </source>
</evidence>
<dbReference type="GO" id="GO:0005886">
    <property type="term" value="C:plasma membrane"/>
    <property type="evidence" value="ECO:0007669"/>
    <property type="project" value="UniProtKB-SubCell"/>
</dbReference>
<dbReference type="InterPro" id="IPR003591">
    <property type="entry name" value="Leu-rich_rpt_typical-subtyp"/>
</dbReference>
<dbReference type="Gene3D" id="3.80.10.10">
    <property type="entry name" value="Ribonuclease Inhibitor"/>
    <property type="match status" value="3"/>
</dbReference>
<keyword evidence="6 12" id="KW-0732">Signal</keyword>
<dbReference type="Pfam" id="PF13855">
    <property type="entry name" value="LRR_8"/>
    <property type="match status" value="3"/>
</dbReference>
<dbReference type="InterPro" id="IPR001611">
    <property type="entry name" value="Leu-rich_rpt"/>
</dbReference>
<comment type="subcellular location">
    <subcellularLocation>
        <location evidence="1">Cell membrane</location>
        <topology evidence="1">Single-pass type I membrane protein</topology>
    </subcellularLocation>
</comment>
<evidence type="ECO:0000256" key="4">
    <source>
        <dbReference type="ARBA" id="ARBA00022614"/>
    </source>
</evidence>
<feature type="chain" id="PRO_5040244672" description="Leucine-rich repeat-containing N-terminal plant-type domain-containing protein" evidence="12">
    <location>
        <begin position="22"/>
        <end position="1030"/>
    </location>
</feature>
<dbReference type="FunFam" id="3.80.10.10:FF:000111">
    <property type="entry name" value="LRR receptor-like serine/threonine-protein kinase ERECTA"/>
    <property type="match status" value="1"/>
</dbReference>
<evidence type="ECO:0000313" key="14">
    <source>
        <dbReference type="EMBL" id="KAJ4965479.1"/>
    </source>
</evidence>
<evidence type="ECO:0000313" key="15">
    <source>
        <dbReference type="Proteomes" id="UP001141806"/>
    </source>
</evidence>
<comment type="caution">
    <text evidence="14">The sequence shown here is derived from an EMBL/GenBank/DDBJ whole genome shotgun (WGS) entry which is preliminary data.</text>
</comment>
<dbReference type="FunFam" id="3.80.10.10:FF:000095">
    <property type="entry name" value="LRR receptor-like serine/threonine-protein kinase GSO1"/>
    <property type="match status" value="1"/>
</dbReference>
<dbReference type="InterPro" id="IPR051502">
    <property type="entry name" value="RLP_Defense_Trigger"/>
</dbReference>
<evidence type="ECO:0000256" key="10">
    <source>
        <dbReference type="ARBA" id="ARBA00023180"/>
    </source>
</evidence>
<evidence type="ECO:0000256" key="12">
    <source>
        <dbReference type="SAM" id="SignalP"/>
    </source>
</evidence>
<evidence type="ECO:0000256" key="9">
    <source>
        <dbReference type="ARBA" id="ARBA00023136"/>
    </source>
</evidence>
<feature type="signal peptide" evidence="12">
    <location>
        <begin position="1"/>
        <end position="21"/>
    </location>
</feature>
<evidence type="ECO:0000256" key="3">
    <source>
        <dbReference type="ARBA" id="ARBA00022475"/>
    </source>
</evidence>
<dbReference type="PANTHER" id="PTHR48062:SF52">
    <property type="entry name" value="RECEPTOR-LIKE PROTEIN 8-RELATED"/>
    <property type="match status" value="1"/>
</dbReference>
<dbReference type="PROSITE" id="PS51450">
    <property type="entry name" value="LRR"/>
    <property type="match status" value="1"/>
</dbReference>
<proteinExistence type="inferred from homology"/>
<dbReference type="SMART" id="SM00365">
    <property type="entry name" value="LRR_SD22"/>
    <property type="match status" value="8"/>
</dbReference>
<dbReference type="AlphaFoldDB" id="A0A9Q0K7T8"/>
<feature type="domain" description="Leucine-rich repeat-containing N-terminal plant-type" evidence="13">
    <location>
        <begin position="26"/>
        <end position="73"/>
    </location>
</feature>
<keyword evidence="9 11" id="KW-0472">Membrane</keyword>
<dbReference type="Pfam" id="PF08263">
    <property type="entry name" value="LRRNT_2"/>
    <property type="match status" value="1"/>
</dbReference>
<keyword evidence="3" id="KW-1003">Cell membrane</keyword>
<keyword evidence="5 11" id="KW-0812">Transmembrane</keyword>
<keyword evidence="10" id="KW-0325">Glycoprotein</keyword>
<dbReference type="EMBL" id="JAMYWD010000007">
    <property type="protein sequence ID" value="KAJ4965479.1"/>
    <property type="molecule type" value="Genomic_DNA"/>
</dbReference>
<dbReference type="PANTHER" id="PTHR48062">
    <property type="entry name" value="RECEPTOR-LIKE PROTEIN 14"/>
    <property type="match status" value="1"/>
</dbReference>
<comment type="similarity">
    <text evidence="2">Belongs to the RLP family.</text>
</comment>
<evidence type="ECO:0000256" key="6">
    <source>
        <dbReference type="ARBA" id="ARBA00022729"/>
    </source>
</evidence>